<dbReference type="Proteomes" id="UP001177003">
    <property type="component" value="Chromosome 8"/>
</dbReference>
<dbReference type="EMBL" id="OX465084">
    <property type="protein sequence ID" value="CAI9298721.1"/>
    <property type="molecule type" value="Genomic_DNA"/>
</dbReference>
<protein>
    <recommendedName>
        <fullName evidence="4">No apical meristem-associated C-terminal domain-containing protein</fullName>
    </recommendedName>
</protein>
<evidence type="ECO:0000256" key="1">
    <source>
        <dbReference type="SAM" id="MobiDB-lite"/>
    </source>
</evidence>
<feature type="region of interest" description="Disordered" evidence="1">
    <location>
        <begin position="1"/>
        <end position="64"/>
    </location>
</feature>
<evidence type="ECO:0008006" key="4">
    <source>
        <dbReference type="Google" id="ProtNLM"/>
    </source>
</evidence>
<feature type="compositionally biased region" description="Basic and acidic residues" evidence="1">
    <location>
        <begin position="37"/>
        <end position="48"/>
    </location>
</feature>
<keyword evidence="3" id="KW-1185">Reference proteome</keyword>
<evidence type="ECO:0000313" key="3">
    <source>
        <dbReference type="Proteomes" id="UP001177003"/>
    </source>
</evidence>
<gene>
    <name evidence="2" type="ORF">LSALG_LOCUS37468</name>
</gene>
<accession>A0AA36EJ10</accession>
<dbReference type="AlphaFoldDB" id="A0AA36EJ10"/>
<proteinExistence type="predicted"/>
<sequence>MRYHKCVTSSLPPGVNHNDNNDDIEEIRPPPPPMGMDKTKPRAREKGKVTSSNLSVRTERSARSKKIMAQMTQLNLTLEKHITETVGLTKYLLLLQDVSQFDPEDQEATKMVKASIREKYNLKNN</sequence>
<evidence type="ECO:0000313" key="2">
    <source>
        <dbReference type="EMBL" id="CAI9298721.1"/>
    </source>
</evidence>
<organism evidence="2 3">
    <name type="scientific">Lactuca saligna</name>
    <name type="common">Willowleaf lettuce</name>
    <dbReference type="NCBI Taxonomy" id="75948"/>
    <lineage>
        <taxon>Eukaryota</taxon>
        <taxon>Viridiplantae</taxon>
        <taxon>Streptophyta</taxon>
        <taxon>Embryophyta</taxon>
        <taxon>Tracheophyta</taxon>
        <taxon>Spermatophyta</taxon>
        <taxon>Magnoliopsida</taxon>
        <taxon>eudicotyledons</taxon>
        <taxon>Gunneridae</taxon>
        <taxon>Pentapetalae</taxon>
        <taxon>asterids</taxon>
        <taxon>campanulids</taxon>
        <taxon>Asterales</taxon>
        <taxon>Asteraceae</taxon>
        <taxon>Cichorioideae</taxon>
        <taxon>Cichorieae</taxon>
        <taxon>Lactucinae</taxon>
        <taxon>Lactuca</taxon>
    </lineage>
</organism>
<name>A0AA36EJ10_LACSI</name>
<reference evidence="2" key="1">
    <citation type="submission" date="2023-04" db="EMBL/GenBank/DDBJ databases">
        <authorList>
            <person name="Vijverberg K."/>
            <person name="Xiong W."/>
            <person name="Schranz E."/>
        </authorList>
    </citation>
    <scope>NUCLEOTIDE SEQUENCE</scope>
</reference>